<gene>
    <name evidence="4 7" type="primary">bamE</name>
    <name evidence="7" type="ORF">WAE96_04845</name>
</gene>
<keyword evidence="1 4" id="KW-0732">Signal</keyword>
<feature type="domain" description="Outer membrane protein assembly factor BamE" evidence="6">
    <location>
        <begin position="31"/>
        <end position="97"/>
    </location>
</feature>
<dbReference type="Pfam" id="PF04355">
    <property type="entry name" value="BamE"/>
    <property type="match status" value="1"/>
</dbReference>
<keyword evidence="2 4" id="KW-0472">Membrane</keyword>
<dbReference type="HAMAP" id="MF_00925">
    <property type="entry name" value="OM_assembly_BamE"/>
    <property type="match status" value="1"/>
</dbReference>
<dbReference type="InterPro" id="IPR026592">
    <property type="entry name" value="BamE"/>
</dbReference>
<evidence type="ECO:0000259" key="6">
    <source>
        <dbReference type="Pfam" id="PF04355"/>
    </source>
</evidence>
<keyword evidence="5" id="KW-1133">Transmembrane helix</keyword>
<evidence type="ECO:0000256" key="3">
    <source>
        <dbReference type="ARBA" id="ARBA00023237"/>
    </source>
</evidence>
<feature type="transmembrane region" description="Helical" evidence="5">
    <location>
        <begin position="6"/>
        <end position="24"/>
    </location>
</feature>
<evidence type="ECO:0000313" key="8">
    <source>
        <dbReference type="Proteomes" id="UP001382455"/>
    </source>
</evidence>
<protein>
    <recommendedName>
        <fullName evidence="4">Outer membrane protein assembly factor BamE</fullName>
    </recommendedName>
</protein>
<dbReference type="PANTHER" id="PTHR37482:SF1">
    <property type="entry name" value="OUTER MEMBRANE PROTEIN ASSEMBLY FACTOR BAME"/>
    <property type="match status" value="1"/>
</dbReference>
<organism evidence="7 8">
    <name type="scientific">Pseudoalteromonas spongiae</name>
    <dbReference type="NCBI Taxonomy" id="298657"/>
    <lineage>
        <taxon>Bacteria</taxon>
        <taxon>Pseudomonadati</taxon>
        <taxon>Pseudomonadota</taxon>
        <taxon>Gammaproteobacteria</taxon>
        <taxon>Alteromonadales</taxon>
        <taxon>Pseudoalteromonadaceae</taxon>
        <taxon>Pseudoalteromonas</taxon>
    </lineage>
</organism>
<dbReference type="EMBL" id="JBAWKS010000001">
    <property type="protein sequence ID" value="MEI4549043.1"/>
    <property type="molecule type" value="Genomic_DNA"/>
</dbReference>
<reference evidence="7 8" key="1">
    <citation type="submission" date="2023-12" db="EMBL/GenBank/DDBJ databases">
        <title>Friends and Foes: Symbiotic and Algicidal bacterial influence on Karenia brevis blooms.</title>
        <authorList>
            <person name="Fei C."/>
            <person name="Mohamed A.R."/>
            <person name="Booker A."/>
            <person name="Arshad M."/>
            <person name="Klass S."/>
            <person name="Ahn S."/>
            <person name="Gilbert P.M."/>
            <person name="Heil C.A."/>
            <person name="Martinez J.M."/>
            <person name="Amin S.A."/>
        </authorList>
    </citation>
    <scope>NUCLEOTIDE SEQUENCE [LARGE SCALE GENOMIC DNA]</scope>
    <source>
        <strain evidence="7 8">CE15</strain>
    </source>
</reference>
<evidence type="ECO:0000256" key="4">
    <source>
        <dbReference type="HAMAP-Rule" id="MF_00925"/>
    </source>
</evidence>
<comment type="similarity">
    <text evidence="4">Belongs to the BamE family.</text>
</comment>
<comment type="subunit">
    <text evidence="4">Part of the Bam complex.</text>
</comment>
<evidence type="ECO:0000313" key="7">
    <source>
        <dbReference type="EMBL" id="MEI4549043.1"/>
    </source>
</evidence>
<comment type="function">
    <text evidence="4">Part of the outer membrane protein assembly complex, which is involved in assembly and insertion of beta-barrel proteins into the outer membrane.</text>
</comment>
<keyword evidence="5" id="KW-0812">Transmembrane</keyword>
<dbReference type="InterPro" id="IPR007450">
    <property type="entry name" value="BamE_dom"/>
</dbReference>
<comment type="caution">
    <text evidence="7">The sequence shown here is derived from an EMBL/GenBank/DDBJ whole genome shotgun (WGS) entry which is preliminary data.</text>
</comment>
<evidence type="ECO:0000256" key="2">
    <source>
        <dbReference type="ARBA" id="ARBA00023136"/>
    </source>
</evidence>
<keyword evidence="4" id="KW-0449">Lipoprotein</keyword>
<accession>A0ABU8ES70</accession>
<comment type="subcellular location">
    <subcellularLocation>
        <location evidence="4">Cell outer membrane</location>
        <topology evidence="4">Lipid-anchor</topology>
    </subcellularLocation>
</comment>
<dbReference type="RefSeq" id="WP_010560512.1">
    <property type="nucleotide sequence ID" value="NZ_CP023398.1"/>
</dbReference>
<keyword evidence="8" id="KW-1185">Reference proteome</keyword>
<evidence type="ECO:0000256" key="5">
    <source>
        <dbReference type="SAM" id="Phobius"/>
    </source>
</evidence>
<name>A0ABU8ES70_9GAMM</name>
<dbReference type="PANTHER" id="PTHR37482">
    <property type="entry name" value="OUTER MEMBRANE PROTEIN ASSEMBLY FACTOR BAME"/>
    <property type="match status" value="1"/>
</dbReference>
<dbReference type="InterPro" id="IPR037873">
    <property type="entry name" value="BamE-like"/>
</dbReference>
<keyword evidence="4" id="KW-0564">Palmitate</keyword>
<sequence>MKWFKYISLCAVIVFTSGCSSWLYRMPIPQGNFLEQSDIDKLRVEMTREQVLYVLGQPIAKDAFDESNWYYLYQFNPGRDSEVRKELVVEFEGDKLKALRGDYETPETFNTPLEQ</sequence>
<dbReference type="Proteomes" id="UP001382455">
    <property type="component" value="Unassembled WGS sequence"/>
</dbReference>
<proteinExistence type="inferred from homology"/>
<keyword evidence="3 4" id="KW-0998">Cell outer membrane</keyword>
<dbReference type="PROSITE" id="PS51257">
    <property type="entry name" value="PROKAR_LIPOPROTEIN"/>
    <property type="match status" value="1"/>
</dbReference>
<dbReference type="Gene3D" id="3.30.1450.10">
    <property type="match status" value="1"/>
</dbReference>
<evidence type="ECO:0000256" key="1">
    <source>
        <dbReference type="ARBA" id="ARBA00022729"/>
    </source>
</evidence>